<dbReference type="RefSeq" id="WP_092285820.1">
    <property type="nucleotide sequence ID" value="NZ_LT629763.1"/>
</dbReference>
<dbReference type="Pfam" id="PF13511">
    <property type="entry name" value="DUF4124"/>
    <property type="match status" value="1"/>
</dbReference>
<reference evidence="3" key="1">
    <citation type="submission" date="2016-10" db="EMBL/GenBank/DDBJ databases">
        <authorList>
            <person name="Varghese N."/>
            <person name="Submissions S."/>
        </authorList>
    </citation>
    <scope>NUCLEOTIDE SEQUENCE [LARGE SCALE GENOMIC DNA]</scope>
    <source>
        <strain evidence="3">JCM 14963</strain>
    </source>
</reference>
<dbReference type="PRINTS" id="PR00834">
    <property type="entry name" value="PROTEASES2C"/>
</dbReference>
<dbReference type="EMBL" id="LT629763">
    <property type="protein sequence ID" value="SDS37649.1"/>
    <property type="molecule type" value="Genomic_DNA"/>
</dbReference>
<protein>
    <recommendedName>
        <fullName evidence="1">DUF4124 domain-containing protein</fullName>
    </recommendedName>
</protein>
<dbReference type="InterPro" id="IPR043504">
    <property type="entry name" value="Peptidase_S1_PA_chymotrypsin"/>
</dbReference>
<dbReference type="PANTHER" id="PTHR43019:SF23">
    <property type="entry name" value="PROTEASE DO-LIKE 5, CHLOROPLASTIC"/>
    <property type="match status" value="1"/>
</dbReference>
<dbReference type="OrthoDB" id="1522627at2"/>
<dbReference type="InterPro" id="IPR001940">
    <property type="entry name" value="Peptidase_S1C"/>
</dbReference>
<dbReference type="InterPro" id="IPR009003">
    <property type="entry name" value="Peptidase_S1_PA"/>
</dbReference>
<organism evidence="2 3">
    <name type="scientific">Halopseudomonas sabulinigri</name>
    <dbReference type="NCBI Taxonomy" id="472181"/>
    <lineage>
        <taxon>Bacteria</taxon>
        <taxon>Pseudomonadati</taxon>
        <taxon>Pseudomonadota</taxon>
        <taxon>Gammaproteobacteria</taxon>
        <taxon>Pseudomonadales</taxon>
        <taxon>Pseudomonadaceae</taxon>
        <taxon>Halopseudomonas</taxon>
    </lineage>
</organism>
<evidence type="ECO:0000259" key="1">
    <source>
        <dbReference type="Pfam" id="PF13511"/>
    </source>
</evidence>
<dbReference type="Gene3D" id="2.40.10.10">
    <property type="entry name" value="Trypsin-like serine proteases"/>
    <property type="match status" value="2"/>
</dbReference>
<dbReference type="InterPro" id="IPR025392">
    <property type="entry name" value="DUF4124"/>
</dbReference>
<evidence type="ECO:0000313" key="3">
    <source>
        <dbReference type="Proteomes" id="UP000243413"/>
    </source>
</evidence>
<dbReference type="STRING" id="472181.SAMN05216271_1785"/>
<dbReference type="GO" id="GO:0006508">
    <property type="term" value="P:proteolysis"/>
    <property type="evidence" value="ECO:0007669"/>
    <property type="project" value="InterPro"/>
</dbReference>
<dbReference type="GO" id="GO:0004252">
    <property type="term" value="F:serine-type endopeptidase activity"/>
    <property type="evidence" value="ECO:0007669"/>
    <property type="project" value="InterPro"/>
</dbReference>
<dbReference type="Pfam" id="PF13365">
    <property type="entry name" value="Trypsin_2"/>
    <property type="match status" value="1"/>
</dbReference>
<name>A0A1H1RRK1_9GAMM</name>
<sequence>MEQTLFRITKNTAAVVVACTLLAGAATAQKLYRWVDEKGVSHFSQTPPPATSEIEFESQQLEKRREVDLECCQEARLVAQDMAGYLTRGLPLIEIHSLVNVEGVGQAELTELANFASDRVRLDMSPVRVGSEAYKACSNGVFLACRTGATSSAGTQGSSGSGFWVNSSVVITNSHVVEKCSRISVADDLQADLLFKDATNDLAALRVSGVSGNRALIRRDVGIQHGESVVAAGFPLSGIVADDLNITTGIVSAVAGMGGDKRFVQITAPVQLGNSGGPLIDQKGLVIGVVTSKLNAMGMAQRTGDIAQNVNFALSLDTLTNFMAQNGIAFNVAPLDGEDMTVTEISQSARGWTVPVSCEP</sequence>
<dbReference type="PANTHER" id="PTHR43019">
    <property type="entry name" value="SERINE ENDOPROTEASE DEGS"/>
    <property type="match status" value="1"/>
</dbReference>
<feature type="domain" description="DUF4124" evidence="1">
    <location>
        <begin position="19"/>
        <end position="54"/>
    </location>
</feature>
<accession>A0A1H1RRK1</accession>
<proteinExistence type="predicted"/>
<evidence type="ECO:0000313" key="2">
    <source>
        <dbReference type="EMBL" id="SDS37649.1"/>
    </source>
</evidence>
<dbReference type="Proteomes" id="UP000243413">
    <property type="component" value="Chromosome I"/>
</dbReference>
<gene>
    <name evidence="2" type="ORF">SAMN05216271_1785</name>
</gene>
<dbReference type="AlphaFoldDB" id="A0A1H1RRK1"/>
<dbReference type="SUPFAM" id="SSF50494">
    <property type="entry name" value="Trypsin-like serine proteases"/>
    <property type="match status" value="1"/>
</dbReference>